<sequence>MYPVFLLLLNSKIKAITVATAPINVTKRGTLIQPETPPMLTVSENNKVNLFNIGLFKNIYICFNQGLKSNQLHSKFDLCYVKSVKTIIRQEFSKHSVIIRFILYLPVQVTPFPEYPILHVHLNDPGMLVQSASLLQLCVFVVHSLISEENNNLKLCVFVVHSLISEKEREKNILQSNRISKMCTDDRIKLNIYILFIILLIYSLKNKFIFGYINFFCAKII</sequence>
<dbReference type="Proteomes" id="UP001217089">
    <property type="component" value="Unassembled WGS sequence"/>
</dbReference>
<proteinExistence type="predicted"/>
<accession>A0ABQ9ET57</accession>
<feature type="chain" id="PRO_5046930646" evidence="1">
    <location>
        <begin position="16"/>
        <end position="221"/>
    </location>
</feature>
<evidence type="ECO:0000313" key="2">
    <source>
        <dbReference type="EMBL" id="KAJ8307561.1"/>
    </source>
</evidence>
<organism evidence="2 3">
    <name type="scientific">Tegillarca granosa</name>
    <name type="common">Malaysian cockle</name>
    <name type="synonym">Anadara granosa</name>
    <dbReference type="NCBI Taxonomy" id="220873"/>
    <lineage>
        <taxon>Eukaryota</taxon>
        <taxon>Metazoa</taxon>
        <taxon>Spiralia</taxon>
        <taxon>Lophotrochozoa</taxon>
        <taxon>Mollusca</taxon>
        <taxon>Bivalvia</taxon>
        <taxon>Autobranchia</taxon>
        <taxon>Pteriomorphia</taxon>
        <taxon>Arcoida</taxon>
        <taxon>Arcoidea</taxon>
        <taxon>Arcidae</taxon>
        <taxon>Tegillarca</taxon>
    </lineage>
</organism>
<evidence type="ECO:0000313" key="3">
    <source>
        <dbReference type="Proteomes" id="UP001217089"/>
    </source>
</evidence>
<dbReference type="EMBL" id="JARBDR010000793">
    <property type="protein sequence ID" value="KAJ8307561.1"/>
    <property type="molecule type" value="Genomic_DNA"/>
</dbReference>
<evidence type="ECO:0000256" key="1">
    <source>
        <dbReference type="SAM" id="SignalP"/>
    </source>
</evidence>
<protein>
    <submittedName>
        <fullName evidence="2">Uncharacterized protein</fullName>
    </submittedName>
</protein>
<keyword evidence="3" id="KW-1185">Reference proteome</keyword>
<feature type="signal peptide" evidence="1">
    <location>
        <begin position="1"/>
        <end position="15"/>
    </location>
</feature>
<reference evidence="2 3" key="1">
    <citation type="submission" date="2022-12" db="EMBL/GenBank/DDBJ databases">
        <title>Chromosome-level genome of Tegillarca granosa.</title>
        <authorList>
            <person name="Kim J."/>
        </authorList>
    </citation>
    <scope>NUCLEOTIDE SEQUENCE [LARGE SCALE GENOMIC DNA]</scope>
    <source>
        <strain evidence="2">Teg-2019</strain>
        <tissue evidence="2">Adductor muscle</tissue>
    </source>
</reference>
<gene>
    <name evidence="2" type="ORF">KUTeg_015645</name>
</gene>
<name>A0ABQ9ET57_TEGGR</name>
<comment type="caution">
    <text evidence="2">The sequence shown here is derived from an EMBL/GenBank/DDBJ whole genome shotgun (WGS) entry which is preliminary data.</text>
</comment>
<keyword evidence="1" id="KW-0732">Signal</keyword>